<gene>
    <name evidence="1" type="ORF">IV203_000060</name>
</gene>
<organism evidence="1 2">
    <name type="scientific">Nitzschia inconspicua</name>
    <dbReference type="NCBI Taxonomy" id="303405"/>
    <lineage>
        <taxon>Eukaryota</taxon>
        <taxon>Sar</taxon>
        <taxon>Stramenopiles</taxon>
        <taxon>Ochrophyta</taxon>
        <taxon>Bacillariophyta</taxon>
        <taxon>Bacillariophyceae</taxon>
        <taxon>Bacillariophycidae</taxon>
        <taxon>Bacillariales</taxon>
        <taxon>Bacillariaceae</taxon>
        <taxon>Nitzschia</taxon>
    </lineage>
</organism>
<reference evidence="1" key="2">
    <citation type="submission" date="2021-04" db="EMBL/GenBank/DDBJ databases">
        <authorList>
            <person name="Podell S."/>
        </authorList>
    </citation>
    <scope>NUCLEOTIDE SEQUENCE</scope>
    <source>
        <strain evidence="1">Hildebrandi</strain>
    </source>
</reference>
<dbReference type="EMBL" id="JAGRRH010000015">
    <property type="protein sequence ID" value="KAG7355374.1"/>
    <property type="molecule type" value="Genomic_DNA"/>
</dbReference>
<comment type="caution">
    <text evidence="1">The sequence shown here is derived from an EMBL/GenBank/DDBJ whole genome shotgun (WGS) entry which is preliminary data.</text>
</comment>
<name>A0A9K3L4T5_9STRA</name>
<accession>A0A9K3L4T5</accession>
<dbReference type="AlphaFoldDB" id="A0A9K3L4T5"/>
<evidence type="ECO:0000313" key="1">
    <source>
        <dbReference type="EMBL" id="KAG7355374.1"/>
    </source>
</evidence>
<reference evidence="1" key="1">
    <citation type="journal article" date="2021" name="Sci. Rep.">
        <title>Diploid genomic architecture of Nitzschia inconspicua, an elite biomass production diatom.</title>
        <authorList>
            <person name="Oliver A."/>
            <person name="Podell S."/>
            <person name="Pinowska A."/>
            <person name="Traller J.C."/>
            <person name="Smith S.R."/>
            <person name="McClure R."/>
            <person name="Beliaev A."/>
            <person name="Bohutskyi P."/>
            <person name="Hill E.A."/>
            <person name="Rabines A."/>
            <person name="Zheng H."/>
            <person name="Allen L.Z."/>
            <person name="Kuo A."/>
            <person name="Grigoriev I.V."/>
            <person name="Allen A.E."/>
            <person name="Hazlebeck D."/>
            <person name="Allen E.E."/>
        </authorList>
    </citation>
    <scope>NUCLEOTIDE SEQUENCE</scope>
    <source>
        <strain evidence="1">Hildebrandi</strain>
    </source>
</reference>
<protein>
    <submittedName>
        <fullName evidence="1">Uncharacterized protein</fullName>
    </submittedName>
</protein>
<dbReference type="Proteomes" id="UP000693970">
    <property type="component" value="Unassembled WGS sequence"/>
</dbReference>
<sequence>MITSNSSFLPVPPSHHRINYDRLKQIGWDATLRSGPEWIHETARTLQREKVFAALGCNEHRPETHLVVLDSDEVLSNERWQTLHHASDKVHMTGPDTRGRTVVFSSIALLANSVWCENMSWEVCGSVDGTHGISDSSYKLITLGVNAFCEEKMRRSFHPLVYIWGEGEREIVALHGFLNWKIAVRHLFGINTVCFKRGVVSDCTSAFSNSVRAALAIARGMDPMLQRSRMLVLSGYKLRPRKLSDGVHFVKLSNRCTKCGS</sequence>
<proteinExistence type="predicted"/>
<keyword evidence="2" id="KW-1185">Reference proteome</keyword>
<evidence type="ECO:0000313" key="2">
    <source>
        <dbReference type="Proteomes" id="UP000693970"/>
    </source>
</evidence>